<keyword evidence="1" id="KW-0812">Transmembrane</keyword>
<sequence>MQKPTPSKTRAVVKTAIIAAVYAALTISLAPISFGAIQIRVANALIGIVPLIGLPAALGISLGVFIGNLASPLGPLDLLSAIPTFIALLIVLRLRGRSVIAGLVCYTMIISAWVGALLNYVLGLPFLITFAYLIVGVGIATIGLGYLLYVSLKRAGVR</sequence>
<dbReference type="PANTHER" id="PTHR40044">
    <property type="entry name" value="INTEGRAL MEMBRANE PROTEIN-RELATED"/>
    <property type="match status" value="1"/>
</dbReference>
<reference evidence="2 3" key="1">
    <citation type="submission" date="2018-12" db="EMBL/GenBank/DDBJ databases">
        <title>The complete genome of the methanogenic archaea of the candidate phylum Verstraetearchaeota, obtained from the metagenome of underground thermal water.</title>
        <authorList>
            <person name="Kadnikov V.V."/>
            <person name="Mardanov A.V."/>
            <person name="Beletsky A.V."/>
            <person name="Karnachuk O.V."/>
            <person name="Ravin N.V."/>
        </authorList>
    </citation>
    <scope>NUCLEOTIDE SEQUENCE [LARGE SCALE GENOMIC DNA]</scope>
    <source>
        <strain evidence="2">Ch88</strain>
    </source>
</reference>
<gene>
    <name evidence="2" type="ORF">Metus_0435</name>
</gene>
<keyword evidence="1" id="KW-0472">Membrane</keyword>
<feature type="transmembrane region" description="Helical" evidence="1">
    <location>
        <begin position="73"/>
        <end position="92"/>
    </location>
</feature>
<feature type="transmembrane region" description="Helical" evidence="1">
    <location>
        <begin position="12"/>
        <end position="32"/>
    </location>
</feature>
<dbReference type="PIRSF" id="PIRSF031501">
    <property type="entry name" value="QueT"/>
    <property type="match status" value="1"/>
</dbReference>
<evidence type="ECO:0008006" key="4">
    <source>
        <dbReference type="Google" id="ProtNLM"/>
    </source>
</evidence>
<dbReference type="InterPro" id="IPR010387">
    <property type="entry name" value="QueT"/>
</dbReference>
<dbReference type="Pfam" id="PF06177">
    <property type="entry name" value="QueT"/>
    <property type="match status" value="1"/>
</dbReference>
<dbReference type="PANTHER" id="PTHR40044:SF1">
    <property type="entry name" value="INTEGRAL MEMBRANE PROTEIN"/>
    <property type="match status" value="1"/>
</dbReference>
<keyword evidence="1" id="KW-1133">Transmembrane helix</keyword>
<accession>A0A3S3VFW2</accession>
<feature type="transmembrane region" description="Helical" evidence="1">
    <location>
        <begin position="126"/>
        <end position="149"/>
    </location>
</feature>
<evidence type="ECO:0000313" key="2">
    <source>
        <dbReference type="EMBL" id="RWX73656.1"/>
    </source>
</evidence>
<protein>
    <recommendedName>
        <fullName evidence="4">QueT transporter family protein</fullName>
    </recommendedName>
</protein>
<feature type="transmembrane region" description="Helical" evidence="1">
    <location>
        <begin position="44"/>
        <end position="67"/>
    </location>
</feature>
<comment type="caution">
    <text evidence="2">The sequence shown here is derived from an EMBL/GenBank/DDBJ whole genome shotgun (WGS) entry which is preliminary data.</text>
</comment>
<evidence type="ECO:0000313" key="3">
    <source>
        <dbReference type="Proteomes" id="UP000288215"/>
    </source>
</evidence>
<proteinExistence type="predicted"/>
<dbReference type="AlphaFoldDB" id="A0A3S3VFW2"/>
<organism evidence="2 3">
    <name type="scientific">Methanosuratincola subterraneus</name>
    <dbReference type="NCBI Taxonomy" id="2593994"/>
    <lineage>
        <taxon>Archaea</taxon>
        <taxon>Thermoproteota</taxon>
        <taxon>Methanosuratincolia</taxon>
        <taxon>Candidatus Methanomethylicales</taxon>
        <taxon>Candidatus Methanomethylicaceae</taxon>
        <taxon>Candidatus Methanosuratincola (ex Vanwonterghem et al. 2016)</taxon>
    </lineage>
</organism>
<evidence type="ECO:0000256" key="1">
    <source>
        <dbReference type="SAM" id="Phobius"/>
    </source>
</evidence>
<dbReference type="EMBL" id="RXGA01000002">
    <property type="protein sequence ID" value="RWX73656.1"/>
    <property type="molecule type" value="Genomic_DNA"/>
</dbReference>
<dbReference type="Proteomes" id="UP000288215">
    <property type="component" value="Unassembled WGS sequence"/>
</dbReference>
<feature type="transmembrane region" description="Helical" evidence="1">
    <location>
        <begin position="99"/>
        <end position="120"/>
    </location>
</feature>
<name>A0A3S3VFW2_METS7</name>